<evidence type="ECO:0000259" key="5">
    <source>
        <dbReference type="PROSITE" id="PS50011"/>
    </source>
</evidence>
<dbReference type="EMBL" id="JAWRVI010000130">
    <property type="protein sequence ID" value="KAK4075198.1"/>
    <property type="molecule type" value="Genomic_DNA"/>
</dbReference>
<evidence type="ECO:0000256" key="2">
    <source>
        <dbReference type="ARBA" id="ARBA00022741"/>
    </source>
</evidence>
<comment type="caution">
    <text evidence="6">The sequence shown here is derived from an EMBL/GenBank/DDBJ whole genome shotgun (WGS) entry which is preliminary data.</text>
</comment>
<name>A0ABR0BG13_PURLI</name>
<dbReference type="Proteomes" id="UP001287286">
    <property type="component" value="Unassembled WGS sequence"/>
</dbReference>
<dbReference type="PANTHER" id="PTHR45832:SF22">
    <property type="entry name" value="SERINE_THREONINE-PROTEIN KINASE SAMKA-RELATED"/>
    <property type="match status" value="1"/>
</dbReference>
<keyword evidence="3" id="KW-0067">ATP-binding</keyword>
<evidence type="ECO:0000313" key="6">
    <source>
        <dbReference type="EMBL" id="KAK4075198.1"/>
    </source>
</evidence>
<dbReference type="Pfam" id="PF00069">
    <property type="entry name" value="Pkinase"/>
    <property type="match status" value="1"/>
</dbReference>
<accession>A0ABR0BG13</accession>
<evidence type="ECO:0000256" key="3">
    <source>
        <dbReference type="ARBA" id="ARBA00022840"/>
    </source>
</evidence>
<dbReference type="SMART" id="SM00220">
    <property type="entry name" value="S_TKc"/>
    <property type="match status" value="1"/>
</dbReference>
<evidence type="ECO:0000256" key="4">
    <source>
        <dbReference type="SAM" id="MobiDB-lite"/>
    </source>
</evidence>
<evidence type="ECO:0000313" key="7">
    <source>
        <dbReference type="Proteomes" id="UP001287286"/>
    </source>
</evidence>
<protein>
    <recommendedName>
        <fullName evidence="5">Protein kinase domain-containing protein</fullName>
    </recommendedName>
</protein>
<dbReference type="InterPro" id="IPR000719">
    <property type="entry name" value="Prot_kinase_dom"/>
</dbReference>
<reference evidence="6 7" key="1">
    <citation type="journal article" date="2024" name="Microbiol. Resour. Announc.">
        <title>Genome annotations for the ascomycete fungi Trichoderma harzianum, Trichoderma aggressivum, and Purpureocillium lilacinum.</title>
        <authorList>
            <person name="Beijen E.P.W."/>
            <person name="Ohm R.A."/>
        </authorList>
    </citation>
    <scope>NUCLEOTIDE SEQUENCE [LARGE SCALE GENOMIC DNA]</scope>
    <source>
        <strain evidence="6 7">CBS 150709</strain>
    </source>
</reference>
<feature type="region of interest" description="Disordered" evidence="4">
    <location>
        <begin position="61"/>
        <end position="81"/>
    </location>
</feature>
<dbReference type="PANTHER" id="PTHR45832">
    <property type="entry name" value="SERINE/THREONINE-PROTEIN KINASE SAMKA-RELATED-RELATED"/>
    <property type="match status" value="1"/>
</dbReference>
<dbReference type="PROSITE" id="PS50011">
    <property type="entry name" value="PROTEIN_KINASE_DOM"/>
    <property type="match status" value="1"/>
</dbReference>
<comment type="similarity">
    <text evidence="1">Belongs to the protein kinase superfamily. STE Ser/Thr protein kinase family. STE20 subfamily.</text>
</comment>
<dbReference type="SUPFAM" id="SSF56112">
    <property type="entry name" value="Protein kinase-like (PK-like)"/>
    <property type="match status" value="1"/>
</dbReference>
<gene>
    <name evidence="6" type="ORF">Purlil1_12762</name>
</gene>
<dbReference type="Gene3D" id="1.10.510.10">
    <property type="entry name" value="Transferase(Phosphotransferase) domain 1"/>
    <property type="match status" value="1"/>
</dbReference>
<keyword evidence="2" id="KW-0547">Nucleotide-binding</keyword>
<evidence type="ECO:0000256" key="1">
    <source>
        <dbReference type="ARBA" id="ARBA00008874"/>
    </source>
</evidence>
<dbReference type="InterPro" id="IPR051931">
    <property type="entry name" value="PAK3-like"/>
</dbReference>
<feature type="domain" description="Protein kinase" evidence="5">
    <location>
        <begin position="39"/>
        <end position="341"/>
    </location>
</feature>
<sequence>MPSSRAGRAGSENRPVTVIDFAKIDADVEQPGAKAIYQPSDGQRIRRGVQGPILKPLVEETTSPHQHTASPAPKAHAPSVSRTRLAKLSTITAQPVIHLPSLSKSLDCETLFDLKLGKDRWFLVAQSTAKDSRLLLVQKFTRPEIKNLSFLGKSLNHKNIAAKIKAVEQDDVFVIAWEFMPMSLKQVVRSPFLTELKVASILGQVLEGLQYLYSQKLEHAGLSCSTVLIDSAGVVKIGGLEHCRHIESTESFDTKPLKRLTIELVNGSYIDGVNCSITNPTLQESGRFLNFLAGLDARCNISDLQTHELFCQKWTPESLRGLVSFANYFTLWSRECPPESV</sequence>
<proteinExistence type="inferred from homology"/>
<organism evidence="6 7">
    <name type="scientific">Purpureocillium lilacinum</name>
    <name type="common">Paecilomyces lilacinus</name>
    <dbReference type="NCBI Taxonomy" id="33203"/>
    <lineage>
        <taxon>Eukaryota</taxon>
        <taxon>Fungi</taxon>
        <taxon>Dikarya</taxon>
        <taxon>Ascomycota</taxon>
        <taxon>Pezizomycotina</taxon>
        <taxon>Sordariomycetes</taxon>
        <taxon>Hypocreomycetidae</taxon>
        <taxon>Hypocreales</taxon>
        <taxon>Ophiocordycipitaceae</taxon>
        <taxon>Purpureocillium</taxon>
    </lineage>
</organism>
<dbReference type="InterPro" id="IPR011009">
    <property type="entry name" value="Kinase-like_dom_sf"/>
</dbReference>
<keyword evidence="7" id="KW-1185">Reference proteome</keyword>